<sequence>MRVCSLMYCRLVIASINYMNLSTAQSEKRAKDGDHCRQLPCLFIVLYPCKSAERLYRKRQVFSAHPQDPCGITVQPFHLHDHLYDHHRLLLFRFYAFKNIIISRYGLFIEFKPQDPCYFSLTFKYFSVIVWSIPEASIFSIPVWISVSFLMVTLKVNFLPSQFLSL</sequence>
<gene>
    <name evidence="2" type="ORF">SAMN05443550_109122</name>
</gene>
<feature type="transmembrane region" description="Helical" evidence="1">
    <location>
        <begin position="128"/>
        <end position="152"/>
    </location>
</feature>
<evidence type="ECO:0000313" key="3">
    <source>
        <dbReference type="Proteomes" id="UP000198850"/>
    </source>
</evidence>
<keyword evidence="1" id="KW-1133">Transmembrane helix</keyword>
<proteinExistence type="predicted"/>
<reference evidence="2 3" key="1">
    <citation type="submission" date="2016-10" db="EMBL/GenBank/DDBJ databases">
        <authorList>
            <person name="de Groot N.N."/>
        </authorList>
    </citation>
    <scope>NUCLEOTIDE SEQUENCE [LARGE SCALE GENOMIC DNA]</scope>
    <source>
        <strain evidence="2 3">DSM 19033</strain>
    </source>
</reference>
<dbReference type="Proteomes" id="UP000198850">
    <property type="component" value="Unassembled WGS sequence"/>
</dbReference>
<organism evidence="2 3">
    <name type="scientific">Pedobacter hartonius</name>
    <dbReference type="NCBI Taxonomy" id="425514"/>
    <lineage>
        <taxon>Bacteria</taxon>
        <taxon>Pseudomonadati</taxon>
        <taxon>Bacteroidota</taxon>
        <taxon>Sphingobacteriia</taxon>
        <taxon>Sphingobacteriales</taxon>
        <taxon>Sphingobacteriaceae</taxon>
        <taxon>Pedobacter</taxon>
    </lineage>
</organism>
<keyword evidence="1" id="KW-0812">Transmembrane</keyword>
<evidence type="ECO:0000313" key="2">
    <source>
        <dbReference type="EMBL" id="SEB05962.1"/>
    </source>
</evidence>
<keyword evidence="3" id="KW-1185">Reference proteome</keyword>
<protein>
    <submittedName>
        <fullName evidence="2">Uncharacterized protein</fullName>
    </submittedName>
</protein>
<evidence type="ECO:0000256" key="1">
    <source>
        <dbReference type="SAM" id="Phobius"/>
    </source>
</evidence>
<feature type="transmembrane region" description="Helical" evidence="1">
    <location>
        <begin position="90"/>
        <end position="108"/>
    </location>
</feature>
<dbReference type="AlphaFoldDB" id="A0A1H4GB90"/>
<accession>A0A1H4GB90</accession>
<dbReference type="EMBL" id="FNRA01000009">
    <property type="protein sequence ID" value="SEB05962.1"/>
    <property type="molecule type" value="Genomic_DNA"/>
</dbReference>
<name>A0A1H4GB90_9SPHI</name>
<keyword evidence="1" id="KW-0472">Membrane</keyword>
<dbReference type="STRING" id="425514.SAMN05443550_109122"/>